<proteinExistence type="predicted"/>
<evidence type="ECO:0000256" key="1">
    <source>
        <dbReference type="SAM" id="MobiDB-lite"/>
    </source>
</evidence>
<reference evidence="2 3" key="1">
    <citation type="journal article" date="2014" name="Int. J. Syst. Evol. Microbiol.">
        <title>Complete genome sequence of Corynebacterium casei LMG S-19264T (=DSM 44701T), isolated from a smear-ripened cheese.</title>
        <authorList>
            <consortium name="US DOE Joint Genome Institute (JGI-PGF)"/>
            <person name="Walter F."/>
            <person name="Albersmeier A."/>
            <person name="Kalinowski J."/>
            <person name="Ruckert C."/>
        </authorList>
    </citation>
    <scope>NUCLEOTIDE SEQUENCE [LARGE SCALE GENOMIC DNA]</scope>
    <source>
        <strain evidence="2 3">KCTC 12866</strain>
    </source>
</reference>
<organism evidence="2 3">
    <name type="scientific">Persicitalea jodogahamensis</name>
    <dbReference type="NCBI Taxonomy" id="402147"/>
    <lineage>
        <taxon>Bacteria</taxon>
        <taxon>Pseudomonadati</taxon>
        <taxon>Bacteroidota</taxon>
        <taxon>Cytophagia</taxon>
        <taxon>Cytophagales</taxon>
        <taxon>Spirosomataceae</taxon>
        <taxon>Persicitalea</taxon>
    </lineage>
</organism>
<dbReference type="EMBL" id="BMXF01000002">
    <property type="protein sequence ID" value="GHB71058.1"/>
    <property type="molecule type" value="Genomic_DNA"/>
</dbReference>
<evidence type="ECO:0000313" key="3">
    <source>
        <dbReference type="Proteomes" id="UP000598271"/>
    </source>
</evidence>
<accession>A0A8J3D9N9</accession>
<dbReference type="Proteomes" id="UP000598271">
    <property type="component" value="Unassembled WGS sequence"/>
</dbReference>
<evidence type="ECO:0000313" key="2">
    <source>
        <dbReference type="EMBL" id="GHB71058.1"/>
    </source>
</evidence>
<sequence>MNTTDIRQGLSYVTNSQGQKTAIQLDLTNEAVQEIVEDLIDTLDAAERRDEPTRPFEEVKQEILRSRGV</sequence>
<dbReference type="RefSeq" id="WP_189564902.1">
    <property type="nucleotide sequence ID" value="NZ_BMXF01000002.1"/>
</dbReference>
<dbReference type="AlphaFoldDB" id="A0A8J3D9N9"/>
<name>A0A8J3D9N9_9BACT</name>
<protein>
    <submittedName>
        <fullName evidence="2">Uncharacterized protein</fullName>
    </submittedName>
</protein>
<keyword evidence="3" id="KW-1185">Reference proteome</keyword>
<comment type="caution">
    <text evidence="2">The sequence shown here is derived from an EMBL/GenBank/DDBJ whole genome shotgun (WGS) entry which is preliminary data.</text>
</comment>
<gene>
    <name evidence="2" type="ORF">GCM10007390_26030</name>
</gene>
<feature type="region of interest" description="Disordered" evidence="1">
    <location>
        <begin position="46"/>
        <end position="69"/>
    </location>
</feature>